<keyword evidence="1" id="KW-0596">Phosphopantetheine</keyword>
<protein>
    <submittedName>
        <fullName evidence="6">NRPS-like protein biosynthetic cluster</fullName>
    </submittedName>
</protein>
<dbReference type="SUPFAM" id="SSF56801">
    <property type="entry name" value="Acetyl-CoA synthetase-like"/>
    <property type="match status" value="1"/>
</dbReference>
<feature type="domain" description="AMP-dependent synthetase/ligase" evidence="3">
    <location>
        <begin position="93"/>
        <end position="371"/>
    </location>
</feature>
<dbReference type="PANTHER" id="PTHR43439:SF2">
    <property type="entry name" value="ENZYME, PUTATIVE (JCVI)-RELATED"/>
    <property type="match status" value="1"/>
</dbReference>
<dbReference type="AlphaFoldDB" id="A0A9W5YVM8"/>
<dbReference type="Pfam" id="PF00501">
    <property type="entry name" value="AMP-binding"/>
    <property type="match status" value="1"/>
</dbReference>
<dbReference type="InterPro" id="IPR036291">
    <property type="entry name" value="NAD(P)-bd_dom_sf"/>
</dbReference>
<keyword evidence="2" id="KW-0597">Phosphoprotein</keyword>
<dbReference type="PANTHER" id="PTHR43439">
    <property type="entry name" value="PHENYLACETATE-COENZYME A LIGASE"/>
    <property type="match status" value="1"/>
</dbReference>
<evidence type="ECO:0000259" key="4">
    <source>
        <dbReference type="Pfam" id="PF00550"/>
    </source>
</evidence>
<reference evidence="6" key="1">
    <citation type="submission" date="2022-07" db="EMBL/GenBank/DDBJ databases">
        <title>Taxonomy of Aspergillus series Nigri: significant species reduction supported by multi-species coalescent approaches.</title>
        <authorList>
            <person name="Bian C."/>
            <person name="Kusuya Y."/>
            <person name="Sklenar F."/>
            <person name="D'hooge E."/>
            <person name="Yaguchi T."/>
            <person name="Takahashi H."/>
            <person name="Hubka V."/>
        </authorList>
    </citation>
    <scope>NUCLEOTIDE SEQUENCE</scope>
    <source>
        <strain evidence="6">CBS 733.88</strain>
    </source>
</reference>
<feature type="domain" description="Carrier" evidence="4">
    <location>
        <begin position="595"/>
        <end position="619"/>
    </location>
</feature>
<dbReference type="InterPro" id="IPR000873">
    <property type="entry name" value="AMP-dep_synth/lig_dom"/>
</dbReference>
<dbReference type="PROSITE" id="PS00455">
    <property type="entry name" value="AMP_BINDING"/>
    <property type="match status" value="1"/>
</dbReference>
<dbReference type="SUPFAM" id="SSF51735">
    <property type="entry name" value="NAD(P)-binding Rossmann-fold domains"/>
    <property type="match status" value="1"/>
</dbReference>
<proteinExistence type="predicted"/>
<evidence type="ECO:0000259" key="3">
    <source>
        <dbReference type="Pfam" id="PF00501"/>
    </source>
</evidence>
<dbReference type="InterPro" id="IPR051414">
    <property type="entry name" value="Adenylate-forming_Reductase"/>
</dbReference>
<evidence type="ECO:0000256" key="2">
    <source>
        <dbReference type="ARBA" id="ARBA00022553"/>
    </source>
</evidence>
<organism evidence="6 7">
    <name type="scientific">Aspergillus brasiliensis</name>
    <dbReference type="NCBI Taxonomy" id="319629"/>
    <lineage>
        <taxon>Eukaryota</taxon>
        <taxon>Fungi</taxon>
        <taxon>Dikarya</taxon>
        <taxon>Ascomycota</taxon>
        <taxon>Pezizomycotina</taxon>
        <taxon>Eurotiomycetes</taxon>
        <taxon>Eurotiomycetidae</taxon>
        <taxon>Eurotiales</taxon>
        <taxon>Aspergillaceae</taxon>
        <taxon>Aspergillus</taxon>
        <taxon>Aspergillus subgen. Circumdati</taxon>
    </lineage>
</organism>
<comment type="caution">
    <text evidence="6">The sequence shown here is derived from an EMBL/GenBank/DDBJ whole genome shotgun (WGS) entry which is preliminary data.</text>
</comment>
<dbReference type="InterPro" id="IPR006162">
    <property type="entry name" value="Ppantetheine_attach_site"/>
</dbReference>
<feature type="domain" description="Thioester reductase (TE)" evidence="5">
    <location>
        <begin position="689"/>
        <end position="933"/>
    </location>
</feature>
<dbReference type="Gene3D" id="3.40.50.12780">
    <property type="entry name" value="N-terminal domain of ligase-like"/>
    <property type="match status" value="1"/>
</dbReference>
<name>A0A9W5YVM8_9EURO</name>
<dbReference type="InterPro" id="IPR009081">
    <property type="entry name" value="PP-bd_ACP"/>
</dbReference>
<dbReference type="InterPro" id="IPR020845">
    <property type="entry name" value="AMP-binding_CS"/>
</dbReference>
<dbReference type="Pfam" id="PF07993">
    <property type="entry name" value="NAD_binding_4"/>
    <property type="match status" value="1"/>
</dbReference>
<dbReference type="Proteomes" id="UP001143548">
    <property type="component" value="Unassembled WGS sequence"/>
</dbReference>
<accession>A0A9W5YVM8</accession>
<dbReference type="InterPro" id="IPR013120">
    <property type="entry name" value="FAR_NAD-bd"/>
</dbReference>
<gene>
    <name evidence="6" type="ORF">AbraCBS73388_009936</name>
</gene>
<dbReference type="Gene3D" id="1.10.1200.10">
    <property type="entry name" value="ACP-like"/>
    <property type="match status" value="1"/>
</dbReference>
<evidence type="ECO:0000259" key="5">
    <source>
        <dbReference type="Pfam" id="PF07993"/>
    </source>
</evidence>
<dbReference type="Gene3D" id="3.40.50.720">
    <property type="entry name" value="NAD(P)-binding Rossmann-like Domain"/>
    <property type="match status" value="1"/>
</dbReference>
<evidence type="ECO:0000313" key="6">
    <source>
        <dbReference type="EMBL" id="GKZ23559.1"/>
    </source>
</evidence>
<dbReference type="Pfam" id="PF23562">
    <property type="entry name" value="AMP-binding_C_3"/>
    <property type="match status" value="1"/>
</dbReference>
<evidence type="ECO:0000256" key="1">
    <source>
        <dbReference type="ARBA" id="ARBA00022450"/>
    </source>
</evidence>
<evidence type="ECO:0000313" key="7">
    <source>
        <dbReference type="Proteomes" id="UP001143548"/>
    </source>
</evidence>
<sequence length="1054" mass="116093">MTPFVRPTVNLQPTAEESVRTLPELVDFHHANNPDHVFCLQAHCDDGDDNHRFTEIRYSQLKPTINQCQKWLNATIPEISTPTHQADGTAAKCAPVALFMENDVGLAIYALSLMGMGVPVILLSTRLSALAVGHLLQATGAGCVMASARQRLVISEALKTDQDRSIPVYDPESYELFLSTSADSHLQENESIAHVDHFVSETDRNVLILHSSGTTGLPKPIYCSHRHLLGFARCHEFDTPEVFLGVLISTSPFFHGFGLVPMCLSLGVGKPFCIPPSSIIPTGDSVARLMEDAGAKALLTVPSILEEIALLPDDRGIRALQRLDFVAFGGGLPKEVIGQRLMTAGVRLINHYGATETGPLTPFYQPPPGHDWHFFALRTDTMDVLQVRLDPVDETEQQVRAFKMSMQPFGWQERFELQDLLIGNSDGSSNSFTAAGRTDDLICLATGEKVRPTILEDLLQQTTGVKAATAFGNGQFELGVIIETTALLPLEQHDAFKQEIWPVVEEAGRRMDSHGQISSPTAILIVAPGTLPRSDKGTVVRKEVYRLFADDIQDVYRQLEVNVTAPALDVANPASTIRSLVLVNINLPTAGPTWSDDEDLFELGMDSLQAVKLRRLLAGSVKAARGSTGFKPEVSRDFVYRNPSVNKMARALTGAPSEPNDTAEATFDQLVDEFSSTSSGRQQRRTVLLTGSTGSLGSYLLSKLLETPSVDSIICLNRPSTEDGQTRQKRLMISRGINIPEDSWSRVLFMRTNISLPHLGLDESQYAHLTAVITDIIHAAWPMSFNRTLPSFTSAFKTLQTLIELSIHTHRSRPWLTPRFLFISSISTVGHYPTVYSEHIVPETPTADRRCALPLGYAQAKLVCEKIIERARCNHPEVEMGFVRVGQIAGAHGSGYWNPEEHFVAVVRSAQTLRVLPDLRGTLSWLPVDTTAAVLLEILFHPAPLRLVYHLENPIRQSWQDVLDVLAVELGISRTSVRPLKEWLELVEGSGDDGNSAKDLVGFLRYEFERMSCGGVVLGTEGTRGVSPTLRRVGAVSDETIRGYVRYWKECGVI</sequence>
<dbReference type="PROSITE" id="PS00012">
    <property type="entry name" value="PHOSPHOPANTETHEINE"/>
    <property type="match status" value="1"/>
</dbReference>
<dbReference type="Pfam" id="PF00550">
    <property type="entry name" value="PP-binding"/>
    <property type="match status" value="1"/>
</dbReference>
<dbReference type="EMBL" id="BROQ01000069">
    <property type="protein sequence ID" value="GKZ23559.1"/>
    <property type="molecule type" value="Genomic_DNA"/>
</dbReference>
<dbReference type="InterPro" id="IPR036736">
    <property type="entry name" value="ACP-like_sf"/>
</dbReference>
<dbReference type="InterPro" id="IPR042099">
    <property type="entry name" value="ANL_N_sf"/>
</dbReference>